<dbReference type="Pfam" id="PF14344">
    <property type="entry name" value="DUF4397"/>
    <property type="match status" value="1"/>
</dbReference>
<proteinExistence type="predicted"/>
<sequence length="282" mass="29102">MKKNIDLIGTVTSALLLSAVLLTSCEDTDYPAAQPATTPTTNQARFLFVNAAPGAPALNFFVENNPAAQSIAFGQASAYVPSQVGNVQLRAKAASGQIGGVLGSNDVLFRAGATNQNNFAASANASYTVFVTDTLNRPRPTTTNGTNPGGPQFLTVTDNLAAPAAGNAHVRFFHLAPDAPAVSVRLVPTAPASVTVTPTFLNRAYRVTSVGSGTAVTNYANFTPVPAATYTVQVYTAPNISSTSVAALTVPNVALDNGKIYTLYARGLRRNGSLSAGVVTHN</sequence>
<dbReference type="RefSeq" id="WP_381519123.1">
    <property type="nucleotide sequence ID" value="NZ_JBHULN010000001.1"/>
</dbReference>
<feature type="domain" description="DUF4397" evidence="1">
    <location>
        <begin position="48"/>
        <end position="184"/>
    </location>
</feature>
<evidence type="ECO:0000313" key="3">
    <source>
        <dbReference type="Proteomes" id="UP001597469"/>
    </source>
</evidence>
<evidence type="ECO:0000313" key="2">
    <source>
        <dbReference type="EMBL" id="MFD2569688.1"/>
    </source>
</evidence>
<organism evidence="2 3">
    <name type="scientific">Spirosoma soli</name>
    <dbReference type="NCBI Taxonomy" id="1770529"/>
    <lineage>
        <taxon>Bacteria</taxon>
        <taxon>Pseudomonadati</taxon>
        <taxon>Bacteroidota</taxon>
        <taxon>Cytophagia</taxon>
        <taxon>Cytophagales</taxon>
        <taxon>Cytophagaceae</taxon>
        <taxon>Spirosoma</taxon>
    </lineage>
</organism>
<protein>
    <submittedName>
        <fullName evidence="2">DUF4397 domain-containing protein</fullName>
    </submittedName>
</protein>
<comment type="caution">
    <text evidence="2">The sequence shown here is derived from an EMBL/GenBank/DDBJ whole genome shotgun (WGS) entry which is preliminary data.</text>
</comment>
<dbReference type="EMBL" id="JBHULN010000001">
    <property type="protein sequence ID" value="MFD2569688.1"/>
    <property type="molecule type" value="Genomic_DNA"/>
</dbReference>
<keyword evidence="3" id="KW-1185">Reference proteome</keyword>
<evidence type="ECO:0000259" key="1">
    <source>
        <dbReference type="Pfam" id="PF14344"/>
    </source>
</evidence>
<name>A0ABW5LY34_9BACT</name>
<accession>A0ABW5LY34</accession>
<dbReference type="PROSITE" id="PS51257">
    <property type="entry name" value="PROKAR_LIPOPROTEIN"/>
    <property type="match status" value="1"/>
</dbReference>
<dbReference type="Proteomes" id="UP001597469">
    <property type="component" value="Unassembled WGS sequence"/>
</dbReference>
<reference evidence="3" key="1">
    <citation type="journal article" date="2019" name="Int. J. Syst. Evol. Microbiol.">
        <title>The Global Catalogue of Microorganisms (GCM) 10K type strain sequencing project: providing services to taxonomists for standard genome sequencing and annotation.</title>
        <authorList>
            <consortium name="The Broad Institute Genomics Platform"/>
            <consortium name="The Broad Institute Genome Sequencing Center for Infectious Disease"/>
            <person name="Wu L."/>
            <person name="Ma J."/>
        </authorList>
    </citation>
    <scope>NUCLEOTIDE SEQUENCE [LARGE SCALE GENOMIC DNA]</scope>
    <source>
        <strain evidence="3">KCTC 42805</strain>
    </source>
</reference>
<dbReference type="InterPro" id="IPR025510">
    <property type="entry name" value="DUF4397"/>
</dbReference>
<gene>
    <name evidence="2" type="ORF">ACFSUS_03530</name>
</gene>